<dbReference type="SUPFAM" id="SSF56024">
    <property type="entry name" value="Phospholipase D/nuclease"/>
    <property type="match status" value="1"/>
</dbReference>
<gene>
    <name evidence="5" type="ORF">LCGC14_2800020</name>
</gene>
<dbReference type="NCBIfam" id="TIGR04183">
    <property type="entry name" value="Por_Secre_tail"/>
    <property type="match status" value="1"/>
</dbReference>
<dbReference type="GO" id="GO:0016891">
    <property type="term" value="F:RNA endonuclease activity producing 5'-phosphomonoesters, hydrolytic mechanism"/>
    <property type="evidence" value="ECO:0007669"/>
    <property type="project" value="TreeGrafter"/>
</dbReference>
<accession>A0A0F9BEC8</accession>
<dbReference type="InterPro" id="IPR051406">
    <property type="entry name" value="PLD_domain"/>
</dbReference>
<keyword evidence="3" id="KW-0443">Lipid metabolism</keyword>
<dbReference type="PANTHER" id="PTHR43856">
    <property type="entry name" value="CARDIOLIPIN HYDROLASE"/>
    <property type="match status" value="1"/>
</dbReference>
<dbReference type="AlphaFoldDB" id="A0A0F9BEC8"/>
<sequence>MINSDPNSVIILQDKSLAIAYTLEFNEMFGSSGAQPDPQKALFGRFKKDNTPHDFLIGGKKVEVWFSPSDNVNAKIKETLSAAKKDISVATMLITKNDIGYILEDQHNAGLAVRVLVNSKSNCSSTVVSTLEGSLGNMFLESSENGIMHHKYMLTDRTGQDPVLWIGCHNWSTAADERNDENTLVIHDSAMVNVYYQEFYERFSASGGAVGIQLLEFDSKDWNVFPNPVHGEIHILYEGSSDVQAGIELYNLNGQRILSVESVMNPGITTMSLPRDISSGLYLLRIKTKEQVQTIKLMVE</sequence>
<evidence type="ECO:0000256" key="3">
    <source>
        <dbReference type="ARBA" id="ARBA00023098"/>
    </source>
</evidence>
<dbReference type="PANTHER" id="PTHR43856:SF1">
    <property type="entry name" value="MITOCHONDRIAL CARDIOLIPIN HYDROLASE"/>
    <property type="match status" value="1"/>
</dbReference>
<dbReference type="GO" id="GO:0016042">
    <property type="term" value="P:lipid catabolic process"/>
    <property type="evidence" value="ECO:0007669"/>
    <property type="project" value="UniProtKB-KW"/>
</dbReference>
<dbReference type="EMBL" id="LAZR01052515">
    <property type="protein sequence ID" value="KKK82776.1"/>
    <property type="molecule type" value="Genomic_DNA"/>
</dbReference>
<dbReference type="Pfam" id="PF18962">
    <property type="entry name" value="Por_Secre_tail"/>
    <property type="match status" value="1"/>
</dbReference>
<dbReference type="PROSITE" id="PS50035">
    <property type="entry name" value="PLD"/>
    <property type="match status" value="1"/>
</dbReference>
<organism evidence="5">
    <name type="scientific">marine sediment metagenome</name>
    <dbReference type="NCBI Taxonomy" id="412755"/>
    <lineage>
        <taxon>unclassified sequences</taxon>
        <taxon>metagenomes</taxon>
        <taxon>ecological metagenomes</taxon>
    </lineage>
</organism>
<dbReference type="InterPro" id="IPR025202">
    <property type="entry name" value="PLD-like_dom"/>
</dbReference>
<evidence type="ECO:0000259" key="4">
    <source>
        <dbReference type="PROSITE" id="PS50035"/>
    </source>
</evidence>
<evidence type="ECO:0000256" key="2">
    <source>
        <dbReference type="ARBA" id="ARBA00022963"/>
    </source>
</evidence>
<dbReference type="InterPro" id="IPR026444">
    <property type="entry name" value="Secre_tail"/>
</dbReference>
<dbReference type="Pfam" id="PF13091">
    <property type="entry name" value="PLDc_2"/>
    <property type="match status" value="1"/>
</dbReference>
<name>A0A0F9BEC8_9ZZZZ</name>
<protein>
    <recommendedName>
        <fullName evidence="4">PLD phosphodiesterase domain-containing protein</fullName>
    </recommendedName>
</protein>
<evidence type="ECO:0000313" key="5">
    <source>
        <dbReference type="EMBL" id="KKK82776.1"/>
    </source>
</evidence>
<dbReference type="Gene3D" id="3.30.870.10">
    <property type="entry name" value="Endonuclease Chain A"/>
    <property type="match status" value="1"/>
</dbReference>
<proteinExistence type="predicted"/>
<dbReference type="InterPro" id="IPR001736">
    <property type="entry name" value="PLipase_D/transphosphatidylase"/>
</dbReference>
<keyword evidence="2" id="KW-0442">Lipid degradation</keyword>
<comment type="caution">
    <text evidence="5">The sequence shown here is derived from an EMBL/GenBank/DDBJ whole genome shotgun (WGS) entry which is preliminary data.</text>
</comment>
<reference evidence="5" key="1">
    <citation type="journal article" date="2015" name="Nature">
        <title>Complex archaea that bridge the gap between prokaryotes and eukaryotes.</title>
        <authorList>
            <person name="Spang A."/>
            <person name="Saw J.H."/>
            <person name="Jorgensen S.L."/>
            <person name="Zaremba-Niedzwiedzka K."/>
            <person name="Martijn J."/>
            <person name="Lind A.E."/>
            <person name="van Eijk R."/>
            <person name="Schleper C."/>
            <person name="Guy L."/>
            <person name="Ettema T.J."/>
        </authorList>
    </citation>
    <scope>NUCLEOTIDE SEQUENCE</scope>
</reference>
<evidence type="ECO:0000256" key="1">
    <source>
        <dbReference type="ARBA" id="ARBA00022801"/>
    </source>
</evidence>
<keyword evidence="1" id="KW-0378">Hydrolase</keyword>
<feature type="domain" description="PLD phosphodiesterase" evidence="4">
    <location>
        <begin position="144"/>
        <end position="175"/>
    </location>
</feature>